<sequence length="135" mass="14108">MSSYTPVNADDYVISLPNVGREPIKKVYFVTPDGIHCSFLGQSAGCTGNIPGVSAKDKSPYTDIGTDSGVQPMGSTPFVDGKIQGHELKALPPLHSLTSGGVTCGVDGKGTTACKDSKQRGFVISQDGTSWFPQV</sequence>
<keyword evidence="5" id="KW-1185">Reference proteome</keyword>
<dbReference type="OrthoDB" id="4703110at2"/>
<organism evidence="2 4">
    <name type="scientific">Mycobacteroides immunogenum</name>
    <dbReference type="NCBI Taxonomy" id="83262"/>
    <lineage>
        <taxon>Bacteria</taxon>
        <taxon>Bacillati</taxon>
        <taxon>Actinomycetota</taxon>
        <taxon>Actinomycetes</taxon>
        <taxon>Mycobacteriales</taxon>
        <taxon>Mycobacteriaceae</taxon>
        <taxon>Mycobacteroides</taxon>
    </lineage>
</organism>
<comment type="caution">
    <text evidence="2">The sequence shown here is derived from an EMBL/GenBank/DDBJ whole genome shotgun (WGS) entry which is preliminary data.</text>
</comment>
<dbReference type="EMBL" id="LJFO01000001">
    <property type="protein sequence ID" value="KPG18187.1"/>
    <property type="molecule type" value="Genomic_DNA"/>
</dbReference>
<dbReference type="KEGG" id="miz:BAB75_00095"/>
<evidence type="ECO:0000313" key="5">
    <source>
        <dbReference type="Proteomes" id="UP000037962"/>
    </source>
</evidence>
<evidence type="ECO:0000313" key="2">
    <source>
        <dbReference type="EMBL" id="KPG18187.1"/>
    </source>
</evidence>
<dbReference type="Proteomes" id="UP000037962">
    <property type="component" value="Unassembled WGS sequence"/>
</dbReference>
<gene>
    <name evidence="2" type="ORF">AN908_00435</name>
    <name evidence="3" type="ORF">AN912_01140</name>
</gene>
<feature type="region of interest" description="Disordered" evidence="1">
    <location>
        <begin position="57"/>
        <end position="76"/>
    </location>
</feature>
<evidence type="ECO:0000256" key="1">
    <source>
        <dbReference type="SAM" id="MobiDB-lite"/>
    </source>
</evidence>
<proteinExistence type="predicted"/>
<protein>
    <submittedName>
        <fullName evidence="2">Uncharacterized protein</fullName>
    </submittedName>
</protein>
<dbReference type="AlphaFoldDB" id="A0A7V8LUK6"/>
<evidence type="ECO:0000313" key="4">
    <source>
        <dbReference type="Proteomes" id="UP000037843"/>
    </source>
</evidence>
<reference evidence="4 5" key="1">
    <citation type="submission" date="2015-09" db="EMBL/GenBank/DDBJ databases">
        <title>Genome Sequences of Mycobacterium immunogenum Isolates, Recuperated from a Chloraminated Drinking Water Distribution System Simulator Subjected to Episodes of Nitrification.</title>
        <authorList>
            <person name="Gomez-Alvarez V."/>
            <person name="Revetta R.P."/>
        </authorList>
    </citation>
    <scope>NUCLEOTIDE SEQUENCE [LARGE SCALE GENOMIC DNA]</scope>
    <source>
        <strain evidence="2 4">H008</strain>
        <strain evidence="3 5">H076</strain>
    </source>
</reference>
<name>A0A7V8LUK6_9MYCO</name>
<accession>A0A7V8LUK6</accession>
<dbReference type="Proteomes" id="UP000037843">
    <property type="component" value="Unassembled WGS sequence"/>
</dbReference>
<dbReference type="EMBL" id="LJFS01000001">
    <property type="protein sequence ID" value="KPG37714.1"/>
    <property type="molecule type" value="Genomic_DNA"/>
</dbReference>
<evidence type="ECO:0000313" key="3">
    <source>
        <dbReference type="EMBL" id="KPG37714.1"/>
    </source>
</evidence>